<dbReference type="EMBL" id="JXRR01000010">
    <property type="protein sequence ID" value="KIL49144.1"/>
    <property type="molecule type" value="Genomic_DNA"/>
</dbReference>
<gene>
    <name evidence="4" type="ORF">KR50_11790</name>
</gene>
<dbReference type="SUPFAM" id="SSF51679">
    <property type="entry name" value="Bacterial luciferase-like"/>
    <property type="match status" value="1"/>
</dbReference>
<reference evidence="4 5" key="1">
    <citation type="submission" date="2015-01" db="EMBL/GenBank/DDBJ databases">
        <title>Jeotgalibacillus campisalis genome sequencing.</title>
        <authorList>
            <person name="Goh K.M."/>
            <person name="Chan K.-G."/>
            <person name="Yaakop A.S."/>
            <person name="Ee R."/>
            <person name="Gan H.M."/>
            <person name="Chan C.S."/>
        </authorList>
    </citation>
    <scope>NUCLEOTIDE SEQUENCE [LARGE SCALE GENOMIC DNA]</scope>
    <source>
        <strain evidence="4 5">SF-57</strain>
    </source>
</reference>
<evidence type="ECO:0000313" key="4">
    <source>
        <dbReference type="EMBL" id="KIL49144.1"/>
    </source>
</evidence>
<comment type="similarity">
    <text evidence="1">To bacterial alkanal monooxygenase alpha and beta chains.</text>
</comment>
<dbReference type="InterPro" id="IPR036661">
    <property type="entry name" value="Luciferase-like_sf"/>
</dbReference>
<dbReference type="Pfam" id="PF00296">
    <property type="entry name" value="Bac_luciferase"/>
    <property type="match status" value="1"/>
</dbReference>
<dbReference type="PANTHER" id="PTHR30137">
    <property type="entry name" value="LUCIFERASE-LIKE MONOOXYGENASE"/>
    <property type="match status" value="1"/>
</dbReference>
<dbReference type="FunFam" id="3.20.20.30:FF:000002">
    <property type="entry name" value="LLM class flavin-dependent oxidoreductase"/>
    <property type="match status" value="1"/>
</dbReference>
<dbReference type="PATRIC" id="fig|220754.4.peg.1199"/>
<dbReference type="AlphaFoldDB" id="A0A0C2S552"/>
<evidence type="ECO:0000256" key="1">
    <source>
        <dbReference type="ARBA" id="ARBA00007789"/>
    </source>
</evidence>
<feature type="compositionally biased region" description="Polar residues" evidence="2">
    <location>
        <begin position="117"/>
        <end position="126"/>
    </location>
</feature>
<protein>
    <recommendedName>
        <fullName evidence="3">Luciferase-like domain-containing protein</fullName>
    </recommendedName>
</protein>
<dbReference type="OrthoDB" id="9780518at2"/>
<dbReference type="Gene3D" id="3.20.20.30">
    <property type="entry name" value="Luciferase-like domain"/>
    <property type="match status" value="1"/>
</dbReference>
<evidence type="ECO:0000259" key="3">
    <source>
        <dbReference type="Pfam" id="PF00296"/>
    </source>
</evidence>
<evidence type="ECO:0000256" key="2">
    <source>
        <dbReference type="SAM" id="MobiDB-lite"/>
    </source>
</evidence>
<dbReference type="InterPro" id="IPR011251">
    <property type="entry name" value="Luciferase-like_dom"/>
</dbReference>
<dbReference type="Proteomes" id="UP000031972">
    <property type="component" value="Unassembled WGS sequence"/>
</dbReference>
<evidence type="ECO:0000313" key="5">
    <source>
        <dbReference type="Proteomes" id="UP000031972"/>
    </source>
</evidence>
<name>A0A0C2S552_9BACL</name>
<dbReference type="PANTHER" id="PTHR30137:SF19">
    <property type="entry name" value="LUCIFERASE-LIKE MONOOXYGENASE"/>
    <property type="match status" value="1"/>
</dbReference>
<proteinExistence type="predicted"/>
<dbReference type="InterPro" id="IPR019949">
    <property type="entry name" value="CmoO-like"/>
</dbReference>
<sequence length="327" mass="36334">MKLGILDQVPLPKGQTVQQTIEQTIELAIEAEKMGYSRYWFAEHHNTNGLLSASPEIWMTRIASQTQRIKVGSGGILLPQYSPLKVAETFKSLEAFFPGRIDLGIGRSPGGTERTRSALTDGSENNLDQFPRQVDDLIGFLYNQLPKQHPYRMVKVTPRPGAVPPVWILGLSPSSAKLAAEKGMGLTFGHFINPDNWEAAFKAYRQHLKMGSESAVNACVFVVCAPTKEEAERIALSQDMWLLGLEKGDTQIPALEDIEGKSVSSEEQRKINYNRRRAIVGTPADVKAELEALSEKYGVDEFLLITNTHNHGDRLQSYRLIAEVMGL</sequence>
<dbReference type="NCBIfam" id="TIGR03558">
    <property type="entry name" value="oxido_grp_1"/>
    <property type="match status" value="1"/>
</dbReference>
<feature type="domain" description="Luciferase-like" evidence="3">
    <location>
        <begin position="1"/>
        <end position="300"/>
    </location>
</feature>
<dbReference type="GO" id="GO:0005829">
    <property type="term" value="C:cytosol"/>
    <property type="evidence" value="ECO:0007669"/>
    <property type="project" value="TreeGrafter"/>
</dbReference>
<dbReference type="InterPro" id="IPR050766">
    <property type="entry name" value="Bact_Lucif_Oxidored"/>
</dbReference>
<organism evidence="4 5">
    <name type="scientific">Jeotgalibacillus campisalis</name>
    <dbReference type="NCBI Taxonomy" id="220754"/>
    <lineage>
        <taxon>Bacteria</taxon>
        <taxon>Bacillati</taxon>
        <taxon>Bacillota</taxon>
        <taxon>Bacilli</taxon>
        <taxon>Bacillales</taxon>
        <taxon>Caryophanaceae</taxon>
        <taxon>Jeotgalibacillus</taxon>
    </lineage>
</organism>
<keyword evidence="5" id="KW-1185">Reference proteome</keyword>
<dbReference type="GO" id="GO:0016705">
    <property type="term" value="F:oxidoreductase activity, acting on paired donors, with incorporation or reduction of molecular oxygen"/>
    <property type="evidence" value="ECO:0007669"/>
    <property type="project" value="InterPro"/>
</dbReference>
<feature type="region of interest" description="Disordered" evidence="2">
    <location>
        <begin position="107"/>
        <end position="126"/>
    </location>
</feature>
<dbReference type="RefSeq" id="WP_041055987.1">
    <property type="nucleotide sequence ID" value="NZ_JXRR01000010.1"/>
</dbReference>
<accession>A0A0C2S552</accession>
<comment type="caution">
    <text evidence="4">The sequence shown here is derived from an EMBL/GenBank/DDBJ whole genome shotgun (WGS) entry which is preliminary data.</text>
</comment>